<dbReference type="Proteomes" id="UP000075025">
    <property type="component" value="Unassembled WGS sequence"/>
</dbReference>
<proteinExistence type="predicted"/>
<protein>
    <submittedName>
        <fullName evidence="1">Uncharacterized protein</fullName>
    </submittedName>
</protein>
<dbReference type="PATRIC" id="fig|2033.6.peg.2847"/>
<comment type="caution">
    <text evidence="1">The sequence shown here is derived from an EMBL/GenBank/DDBJ whole genome shotgun (WGS) entry which is preliminary data.</text>
</comment>
<evidence type="ECO:0000313" key="2">
    <source>
        <dbReference type="Proteomes" id="UP000075025"/>
    </source>
</evidence>
<dbReference type="EMBL" id="LDRT01000051">
    <property type="protein sequence ID" value="KTR94576.1"/>
    <property type="molecule type" value="Genomic_DNA"/>
</dbReference>
<sequence>MELHEDGTAQAFNLPAGKGRKMDSYWCFDRSGETYSGDATWSASEGGLLKIEYGEETFFWADNGFMRSLDWINLTLADCDTSGQISFSGP</sequence>
<evidence type="ECO:0000313" key="1">
    <source>
        <dbReference type="EMBL" id="KTR94576.1"/>
    </source>
</evidence>
<gene>
    <name evidence="1" type="ORF">NS220_08770</name>
</gene>
<name>A0A147EX88_MICTE</name>
<accession>A0A147EX88</accession>
<reference evidence="1 2" key="1">
    <citation type="journal article" date="2016" name="Front. Microbiol.">
        <title>Genomic Resource of Rice Seed Associated Bacteria.</title>
        <authorList>
            <person name="Midha S."/>
            <person name="Bansal K."/>
            <person name="Sharma S."/>
            <person name="Kumar N."/>
            <person name="Patil P.P."/>
            <person name="Chaudhry V."/>
            <person name="Patil P.B."/>
        </authorList>
    </citation>
    <scope>NUCLEOTIDE SEQUENCE [LARGE SCALE GENOMIC DNA]</scope>
    <source>
        <strain evidence="1 2">NS220</strain>
    </source>
</reference>
<dbReference type="OrthoDB" id="414967at2"/>
<organism evidence="1 2">
    <name type="scientific">Microbacterium testaceum</name>
    <name type="common">Aureobacterium testaceum</name>
    <name type="synonym">Brevibacterium testaceum</name>
    <dbReference type="NCBI Taxonomy" id="2033"/>
    <lineage>
        <taxon>Bacteria</taxon>
        <taxon>Bacillati</taxon>
        <taxon>Actinomycetota</taxon>
        <taxon>Actinomycetes</taxon>
        <taxon>Micrococcales</taxon>
        <taxon>Microbacteriaceae</taxon>
        <taxon>Microbacterium</taxon>
    </lineage>
</organism>
<dbReference type="AlphaFoldDB" id="A0A147EX88"/>